<dbReference type="HOGENOM" id="CLU_1570638_0_0_1"/>
<name>Q8SV11_ENCCU</name>
<gene>
    <name evidence="1" type="ordered locus">ECU07_0720</name>
</gene>
<dbReference type="AlphaFoldDB" id="Q8SV11"/>
<proteinExistence type="predicted"/>
<dbReference type="GeneID" id="859429"/>
<dbReference type="VEuPathDB" id="MicrosporidiaDB:ECU07_0720"/>
<organism evidence="1 2">
    <name type="scientific">Encephalitozoon cuniculi (strain GB-M1)</name>
    <name type="common">Microsporidian parasite</name>
    <dbReference type="NCBI Taxonomy" id="284813"/>
    <lineage>
        <taxon>Eukaryota</taxon>
        <taxon>Fungi</taxon>
        <taxon>Fungi incertae sedis</taxon>
        <taxon>Microsporidia</taxon>
        <taxon>Unikaryonidae</taxon>
        <taxon>Encephalitozoon</taxon>
    </lineage>
</organism>
<sequence length="171" mass="19375">MIECSVFGYLEEVDCICNHLRLYKRTDRTVNESIYSNGLNTLLVSEESDGVYLVSRGAPDRNKNRMSLCSKVQRSRIRTLDTLGMFLSSLGFELVRRGTVTSTVFEKGPAYVEISRYAPEESGCREDKKTGGYHLVKVFATAENAYDGEKILSKMIEELEDQVQLLRPSIK</sequence>
<evidence type="ECO:0000313" key="1">
    <source>
        <dbReference type="EMBL" id="CAD25604.2"/>
    </source>
</evidence>
<dbReference type="InParanoid" id="Q8SV11"/>
<evidence type="ECO:0000313" key="2">
    <source>
        <dbReference type="Proteomes" id="UP000000819"/>
    </source>
</evidence>
<dbReference type="KEGG" id="ecu:ECU07_0720"/>
<dbReference type="Proteomes" id="UP000000819">
    <property type="component" value="Chromosome VII"/>
</dbReference>
<accession>Q8SV11</accession>
<evidence type="ECO:0008006" key="3">
    <source>
        <dbReference type="Google" id="ProtNLM"/>
    </source>
</evidence>
<reference evidence="1 2" key="1">
    <citation type="journal article" date="2001" name="Nature">
        <title>Genome sequence and gene compaction of the eukaryote parasite Encephalitozoon cuniculi.</title>
        <authorList>
            <person name="Katinka M.D."/>
            <person name="Duprat S."/>
            <person name="Cornillot E."/>
            <person name="Metenier G."/>
            <person name="Thomarat F."/>
            <person name="Prensier G."/>
            <person name="Barbe V."/>
            <person name="Peyretaillade E."/>
            <person name="Brottier P."/>
            <person name="Wincker P."/>
            <person name="Delbac F."/>
            <person name="El Alaoui H."/>
            <person name="Peyret P."/>
            <person name="Saurin W."/>
            <person name="Gouy M."/>
            <person name="Weissenbach J."/>
            <person name="Vivares C.P."/>
        </authorList>
    </citation>
    <scope>NUCLEOTIDE SEQUENCE [LARGE SCALE GENOMIC DNA]</scope>
    <source>
        <strain evidence="1 2">GB-M1</strain>
    </source>
</reference>
<keyword evidence="2" id="KW-1185">Reference proteome</keyword>
<dbReference type="OrthoDB" id="2191587at2759"/>
<dbReference type="RefSeq" id="NP_586000.2">
    <property type="nucleotide sequence ID" value="NM_001041622.2"/>
</dbReference>
<protein>
    <recommendedName>
        <fullName evidence="3">Mediator of RNA polymerase II transcription subunit 18</fullName>
    </recommendedName>
</protein>
<reference evidence="1 2" key="2">
    <citation type="journal article" date="2009" name="BMC Genomics">
        <title>Identification of transcriptional signals in Encephalitozoon cuniculi widespread among Microsporidia phylum: support for accurate structural genome annotation.</title>
        <authorList>
            <person name="Peyretaillade E."/>
            <person name="Goncalves O."/>
            <person name="Terrat S."/>
            <person name="Dugat-Bony E."/>
            <person name="Wincker P."/>
            <person name="Cornman R.S."/>
            <person name="Evans J.D."/>
            <person name="Delbac F."/>
            <person name="Peyret P."/>
        </authorList>
    </citation>
    <scope>NUCLEOTIDE SEQUENCE [LARGE SCALE GENOMIC DNA]</scope>
    <source>
        <strain evidence="1 2">GB-M1</strain>
    </source>
</reference>
<dbReference type="EMBL" id="AL590447">
    <property type="protein sequence ID" value="CAD25604.2"/>
    <property type="molecule type" value="Genomic_DNA"/>
</dbReference>